<dbReference type="RefSeq" id="WP_164446447.1">
    <property type="nucleotide sequence ID" value="NZ_SAIY01000002.1"/>
</dbReference>
<protein>
    <submittedName>
        <fullName evidence="1">Uncharacterized protein</fullName>
    </submittedName>
</protein>
<comment type="caution">
    <text evidence="1">The sequence shown here is derived from an EMBL/GenBank/DDBJ whole genome shotgun (WGS) entry which is preliminary data.</text>
</comment>
<sequence>MRESVLTGETMDLDNLHLYWQLIDQEFQAIDGLPSLEARHVLSARAFDQSQVAGSRTYIEVNRYLGVARDNHQALLALLEHHGATLWAPWSLLRPTFETAFYAAWILDPDDGRERRTRGLRCEVNDYYQQRNHRAAFKAFPEAAKLIVEREQWDATHGSLKTYREEAAALGRRWNEVQQRVNVVQELPKLTFVKDQRESAPLLEAMWRLLSGYEHGLGWALMNGSKRRVEAEIPGGSFVNFTINDEAFVNAAKATYFLLLSACRLLRRRHLKPIR</sequence>
<dbReference type="Proteomes" id="UP000478148">
    <property type="component" value="Unassembled WGS sequence"/>
</dbReference>
<evidence type="ECO:0000313" key="1">
    <source>
        <dbReference type="EMBL" id="NGM12573.1"/>
    </source>
</evidence>
<reference evidence="1 2" key="1">
    <citation type="submission" date="2020-02" db="EMBL/GenBank/DDBJ databases">
        <title>Draft Genome Sequence of Verrucosispora sp. Strain CWR15, Isolated from Gulf of Mexico Sponge.</title>
        <authorList>
            <person name="Kennedy S.J."/>
            <person name="Cella E."/>
            <person name="Azarian T."/>
            <person name="Baker B.J."/>
            <person name="Shaw L.N."/>
        </authorList>
    </citation>
    <scope>NUCLEOTIDE SEQUENCE [LARGE SCALE GENOMIC DNA]</scope>
    <source>
        <strain evidence="1 2">CWR15</strain>
    </source>
</reference>
<dbReference type="AlphaFoldDB" id="A0A6M1L751"/>
<dbReference type="EMBL" id="SAIY01000002">
    <property type="protein sequence ID" value="NGM12573.1"/>
    <property type="molecule type" value="Genomic_DNA"/>
</dbReference>
<evidence type="ECO:0000313" key="2">
    <source>
        <dbReference type="Proteomes" id="UP000478148"/>
    </source>
</evidence>
<gene>
    <name evidence="1" type="ORF">ENC19_07810</name>
</gene>
<proteinExistence type="predicted"/>
<organism evidence="1 2">
    <name type="scientific">Verrucosispora sioxanthis</name>
    <dbReference type="NCBI Taxonomy" id="2499994"/>
    <lineage>
        <taxon>Bacteria</taxon>
        <taxon>Bacillati</taxon>
        <taxon>Actinomycetota</taxon>
        <taxon>Actinomycetes</taxon>
        <taxon>Micromonosporales</taxon>
        <taxon>Micromonosporaceae</taxon>
        <taxon>Micromonospora</taxon>
    </lineage>
</organism>
<name>A0A6M1L751_9ACTN</name>
<accession>A0A6M1L751</accession>
<keyword evidence="2" id="KW-1185">Reference proteome</keyword>